<evidence type="ECO:0000256" key="2">
    <source>
        <dbReference type="ARBA" id="ARBA00009773"/>
    </source>
</evidence>
<accession>A0A382M2C2</accession>
<keyword evidence="7 8" id="KW-0472">Membrane</keyword>
<keyword evidence="4" id="KW-1003">Cell membrane</keyword>
<evidence type="ECO:0000256" key="8">
    <source>
        <dbReference type="SAM" id="Phobius"/>
    </source>
</evidence>
<keyword evidence="3" id="KW-0813">Transport</keyword>
<feature type="transmembrane region" description="Helical" evidence="8">
    <location>
        <begin position="293"/>
        <end position="314"/>
    </location>
</feature>
<evidence type="ECO:0000256" key="5">
    <source>
        <dbReference type="ARBA" id="ARBA00022692"/>
    </source>
</evidence>
<evidence type="ECO:0000256" key="1">
    <source>
        <dbReference type="ARBA" id="ARBA00004651"/>
    </source>
</evidence>
<feature type="transmembrane region" description="Helical" evidence="8">
    <location>
        <begin position="163"/>
        <end position="183"/>
    </location>
</feature>
<proteinExistence type="inferred from homology"/>
<dbReference type="GO" id="GO:0005886">
    <property type="term" value="C:plasma membrane"/>
    <property type="evidence" value="ECO:0007669"/>
    <property type="project" value="UniProtKB-SubCell"/>
</dbReference>
<evidence type="ECO:0000256" key="7">
    <source>
        <dbReference type="ARBA" id="ARBA00023136"/>
    </source>
</evidence>
<name>A0A382M2C2_9ZZZZ</name>
<dbReference type="PANTHER" id="PTHR21716:SF53">
    <property type="entry name" value="PERMEASE PERM-RELATED"/>
    <property type="match status" value="1"/>
</dbReference>
<evidence type="ECO:0000256" key="3">
    <source>
        <dbReference type="ARBA" id="ARBA00022448"/>
    </source>
</evidence>
<comment type="subcellular location">
    <subcellularLocation>
        <location evidence="1">Cell membrane</location>
        <topology evidence="1">Multi-pass membrane protein</topology>
    </subcellularLocation>
</comment>
<feature type="transmembrane region" description="Helical" evidence="8">
    <location>
        <begin position="249"/>
        <end position="281"/>
    </location>
</feature>
<reference evidence="9" key="1">
    <citation type="submission" date="2018-05" db="EMBL/GenBank/DDBJ databases">
        <authorList>
            <person name="Lanie J.A."/>
            <person name="Ng W.-L."/>
            <person name="Kazmierczak K.M."/>
            <person name="Andrzejewski T.M."/>
            <person name="Davidsen T.M."/>
            <person name="Wayne K.J."/>
            <person name="Tettelin H."/>
            <person name="Glass J.I."/>
            <person name="Rusch D."/>
            <person name="Podicherti R."/>
            <person name="Tsui H.-C.T."/>
            <person name="Winkler M.E."/>
        </authorList>
    </citation>
    <scope>NUCLEOTIDE SEQUENCE</scope>
</reference>
<evidence type="ECO:0000256" key="6">
    <source>
        <dbReference type="ARBA" id="ARBA00022989"/>
    </source>
</evidence>
<dbReference type="Pfam" id="PF01594">
    <property type="entry name" value="AI-2E_transport"/>
    <property type="match status" value="1"/>
</dbReference>
<comment type="similarity">
    <text evidence="2">Belongs to the autoinducer-2 exporter (AI-2E) (TC 2.A.86) family.</text>
</comment>
<gene>
    <name evidence="9" type="ORF">METZ01_LOCUS295953</name>
</gene>
<evidence type="ECO:0000313" key="9">
    <source>
        <dbReference type="EMBL" id="SVC43099.1"/>
    </source>
</evidence>
<dbReference type="PANTHER" id="PTHR21716">
    <property type="entry name" value="TRANSMEMBRANE PROTEIN"/>
    <property type="match status" value="1"/>
</dbReference>
<dbReference type="GO" id="GO:0055085">
    <property type="term" value="P:transmembrane transport"/>
    <property type="evidence" value="ECO:0007669"/>
    <property type="project" value="TreeGrafter"/>
</dbReference>
<evidence type="ECO:0008006" key="10">
    <source>
        <dbReference type="Google" id="ProtNLM"/>
    </source>
</evidence>
<sequence length="341" mass="37238">MDEYKKFFQNFFHLPSLTNIYRLLLTIIAVWFLSIIWPYISNVVLMLVFAFLFTTVLLSSVDALERKIGSRGLSVLAVVIILLGSIGTFIGSFISQMSQQAIEFSSRIDKDTLTQEFKTLGEKFTSSMPEFLQNMQPSDGNTAGKLSEIINSVVGSLASMAGAIGNFFFIAAMVFIFTIILLAEYHGFRKSLVNAIPNKYFEVGIKLIYNVEKSVSSYLRGQFLSAASVAAMSITGLLLLNFFGANLTLTVFIGIIAGLANLIPLIGPFVGMVPAVLIAFMNNIGNEAAMAHTLFGAIPSPFYLLDIVLMFLIVQQIEGNLITPALVGKSVGLHPIIVMIS</sequence>
<dbReference type="AlphaFoldDB" id="A0A382M2C2"/>
<keyword evidence="6 8" id="KW-1133">Transmembrane helix</keyword>
<feature type="transmembrane region" description="Helical" evidence="8">
    <location>
        <begin position="73"/>
        <end position="94"/>
    </location>
</feature>
<dbReference type="InterPro" id="IPR002549">
    <property type="entry name" value="AI-2E-like"/>
</dbReference>
<dbReference type="EMBL" id="UINC01090824">
    <property type="protein sequence ID" value="SVC43099.1"/>
    <property type="molecule type" value="Genomic_DNA"/>
</dbReference>
<feature type="transmembrane region" description="Helical" evidence="8">
    <location>
        <begin position="43"/>
        <end position="61"/>
    </location>
</feature>
<keyword evidence="5 8" id="KW-0812">Transmembrane</keyword>
<evidence type="ECO:0000256" key="4">
    <source>
        <dbReference type="ARBA" id="ARBA00022475"/>
    </source>
</evidence>
<protein>
    <recommendedName>
        <fullName evidence="10">AI-2E family transporter</fullName>
    </recommendedName>
</protein>
<organism evidence="9">
    <name type="scientific">marine metagenome</name>
    <dbReference type="NCBI Taxonomy" id="408172"/>
    <lineage>
        <taxon>unclassified sequences</taxon>
        <taxon>metagenomes</taxon>
        <taxon>ecological metagenomes</taxon>
    </lineage>
</organism>
<feature type="transmembrane region" description="Helical" evidence="8">
    <location>
        <begin position="20"/>
        <end position="37"/>
    </location>
</feature>
<feature type="non-terminal residue" evidence="9">
    <location>
        <position position="341"/>
    </location>
</feature>